<dbReference type="InterPro" id="IPR033121">
    <property type="entry name" value="PEPTIDASE_A1"/>
</dbReference>
<evidence type="ECO:0000313" key="12">
    <source>
        <dbReference type="EMBL" id="THG09530.1"/>
    </source>
</evidence>
<dbReference type="PROSITE" id="PS51767">
    <property type="entry name" value="PEPTIDASE_A1"/>
    <property type="match status" value="1"/>
</dbReference>
<keyword evidence="3 9" id="KW-0732">Signal</keyword>
<accession>A0A4S4DIB6</accession>
<dbReference type="STRING" id="542762.A0A4S4DIB6"/>
<evidence type="ECO:0000256" key="1">
    <source>
        <dbReference type="ARBA" id="ARBA00007447"/>
    </source>
</evidence>
<evidence type="ECO:0000256" key="4">
    <source>
        <dbReference type="ARBA" id="ARBA00022750"/>
    </source>
</evidence>
<evidence type="ECO:0000313" key="11">
    <source>
        <dbReference type="EMBL" id="THG02559.1"/>
    </source>
</evidence>
<dbReference type="InterPro" id="IPR034161">
    <property type="entry name" value="Pepsin-like_plant"/>
</dbReference>
<feature type="active site" evidence="7">
    <location>
        <position position="322"/>
    </location>
</feature>
<proteinExistence type="inferred from homology"/>
<keyword evidence="4 8" id="KW-0064">Aspartyl protease</keyword>
<dbReference type="InterPro" id="IPR051708">
    <property type="entry name" value="Plant_Aspart_Prot_A1"/>
</dbReference>
<dbReference type="AlphaFoldDB" id="A0A4S4DIB6"/>
<evidence type="ECO:0000256" key="6">
    <source>
        <dbReference type="ARBA" id="ARBA00023180"/>
    </source>
</evidence>
<dbReference type="EMBL" id="SDRB02008451">
    <property type="protein sequence ID" value="THG09530.1"/>
    <property type="molecule type" value="Genomic_DNA"/>
</dbReference>
<dbReference type="PROSITE" id="PS00141">
    <property type="entry name" value="ASP_PROTEASE"/>
    <property type="match status" value="1"/>
</dbReference>
<keyword evidence="13" id="KW-1185">Reference proteome</keyword>
<dbReference type="GO" id="GO:0006508">
    <property type="term" value="P:proteolysis"/>
    <property type="evidence" value="ECO:0007669"/>
    <property type="project" value="UniProtKB-KW"/>
</dbReference>
<sequence>MASLHSSPSLLFLLILTSLLTIPTSSTTSHQSLNLSPIQTGFRIGLTHIDHGHNSTKLQLVQRSIHRGKLRLERFNAMATSPPGIQAPLHVGNGEFLMKMSIGTPPVPYSAVMDTGSDLIWTQCKPCRKCFDQPTPVFDPVKSSTFSNLSCTSDLCADMNVFKCDNGCSYMYTYGDESATQGFMATDTLTFVDSGDKPVPIPNIGFGCGVNNQGIGFEQGAGLVGLGRGPLSLVTQIGLHKFSYCLTSMGDNKTSNVLFGSLAYLNFSTHGETHSTPLIQNPLLPTFYYVSLEGITVGETLVPISKQALRPKEDGSGGMVIDSGTTLTYLPDDAFHSLKKEFKAQMKLRVSQNSDSIGLDLCFDLPTTNVSEIAIPRLKLHFEGGLDLDLPVENYMFPDPSTGVLCLAMAASSETGISIFGNYQQQNLWVFYDLEKERLSFIPTQCDQL</sequence>
<evidence type="ECO:0000256" key="5">
    <source>
        <dbReference type="ARBA" id="ARBA00022801"/>
    </source>
</evidence>
<evidence type="ECO:0000256" key="3">
    <source>
        <dbReference type="ARBA" id="ARBA00022729"/>
    </source>
</evidence>
<dbReference type="Gene3D" id="2.40.70.10">
    <property type="entry name" value="Acid Proteases"/>
    <property type="match status" value="2"/>
</dbReference>
<dbReference type="InterPro" id="IPR032861">
    <property type="entry name" value="TAXi_N"/>
</dbReference>
<keyword evidence="6" id="KW-0325">Glycoprotein</keyword>
<name>A0A4S4DIB6_CAMSN</name>
<organism evidence="11 13">
    <name type="scientific">Camellia sinensis var. sinensis</name>
    <name type="common">China tea</name>
    <dbReference type="NCBI Taxonomy" id="542762"/>
    <lineage>
        <taxon>Eukaryota</taxon>
        <taxon>Viridiplantae</taxon>
        <taxon>Streptophyta</taxon>
        <taxon>Embryophyta</taxon>
        <taxon>Tracheophyta</taxon>
        <taxon>Spermatophyta</taxon>
        <taxon>Magnoliopsida</taxon>
        <taxon>eudicotyledons</taxon>
        <taxon>Gunneridae</taxon>
        <taxon>Pentapetalae</taxon>
        <taxon>asterids</taxon>
        <taxon>Ericales</taxon>
        <taxon>Theaceae</taxon>
        <taxon>Camellia</taxon>
    </lineage>
</organism>
<dbReference type="InterPro" id="IPR001461">
    <property type="entry name" value="Aspartic_peptidase_A1"/>
</dbReference>
<dbReference type="GO" id="GO:0005576">
    <property type="term" value="C:extracellular region"/>
    <property type="evidence" value="ECO:0007669"/>
    <property type="project" value="TreeGrafter"/>
</dbReference>
<keyword evidence="2 8" id="KW-0645">Protease</keyword>
<feature type="chain" id="PRO_5033831901" description="Peptidase A1 domain-containing protein" evidence="9">
    <location>
        <begin position="27"/>
        <end position="449"/>
    </location>
</feature>
<dbReference type="Pfam" id="PF14543">
    <property type="entry name" value="TAXi_N"/>
    <property type="match status" value="1"/>
</dbReference>
<dbReference type="InterPro" id="IPR021109">
    <property type="entry name" value="Peptidase_aspartic_dom_sf"/>
</dbReference>
<evidence type="ECO:0000256" key="7">
    <source>
        <dbReference type="PIRSR" id="PIRSR601461-1"/>
    </source>
</evidence>
<dbReference type="PANTHER" id="PTHR47967">
    <property type="entry name" value="OS07G0603500 PROTEIN-RELATED"/>
    <property type="match status" value="1"/>
</dbReference>
<evidence type="ECO:0000256" key="2">
    <source>
        <dbReference type="ARBA" id="ARBA00022670"/>
    </source>
</evidence>
<feature type="signal peptide" evidence="9">
    <location>
        <begin position="1"/>
        <end position="26"/>
    </location>
</feature>
<dbReference type="PRINTS" id="PR00792">
    <property type="entry name" value="PEPSIN"/>
</dbReference>
<evidence type="ECO:0000259" key="10">
    <source>
        <dbReference type="PROSITE" id="PS51767"/>
    </source>
</evidence>
<dbReference type="FunFam" id="2.40.70.10:FF:000029">
    <property type="entry name" value="Aspartyl protease family protein"/>
    <property type="match status" value="1"/>
</dbReference>
<keyword evidence="5 8" id="KW-0378">Hydrolase</keyword>
<dbReference type="InterPro" id="IPR001969">
    <property type="entry name" value="Aspartic_peptidase_AS"/>
</dbReference>
<dbReference type="CDD" id="cd05476">
    <property type="entry name" value="pepsin_A_like_plant"/>
    <property type="match status" value="1"/>
</dbReference>
<dbReference type="Proteomes" id="UP000306102">
    <property type="component" value="Unassembled WGS sequence"/>
</dbReference>
<gene>
    <name evidence="12" type="ORF">TEA_001997</name>
    <name evidence="11" type="ORF">TEA_003114</name>
</gene>
<dbReference type="GO" id="GO:0004190">
    <property type="term" value="F:aspartic-type endopeptidase activity"/>
    <property type="evidence" value="ECO:0007669"/>
    <property type="project" value="UniProtKB-KW"/>
</dbReference>
<feature type="domain" description="Peptidase A1" evidence="10">
    <location>
        <begin position="96"/>
        <end position="442"/>
    </location>
</feature>
<reference evidence="11 13" key="1">
    <citation type="journal article" date="2018" name="Proc. Natl. Acad. Sci. U.S.A.">
        <title>Draft genome sequence of Camellia sinensis var. sinensis provides insights into the evolution of the tea genome and tea quality.</title>
        <authorList>
            <person name="Wei C."/>
            <person name="Yang H."/>
            <person name="Wang S."/>
            <person name="Zhao J."/>
            <person name="Liu C."/>
            <person name="Gao L."/>
            <person name="Xia E."/>
            <person name="Lu Y."/>
            <person name="Tai Y."/>
            <person name="She G."/>
            <person name="Sun J."/>
            <person name="Cao H."/>
            <person name="Tong W."/>
            <person name="Gao Q."/>
            <person name="Li Y."/>
            <person name="Deng W."/>
            <person name="Jiang X."/>
            <person name="Wang W."/>
            <person name="Chen Q."/>
            <person name="Zhang S."/>
            <person name="Li H."/>
            <person name="Wu J."/>
            <person name="Wang P."/>
            <person name="Li P."/>
            <person name="Shi C."/>
            <person name="Zheng F."/>
            <person name="Jian J."/>
            <person name="Huang B."/>
            <person name="Shan D."/>
            <person name="Shi M."/>
            <person name="Fang C."/>
            <person name="Yue Y."/>
            <person name="Li F."/>
            <person name="Li D."/>
            <person name="Wei S."/>
            <person name="Han B."/>
            <person name="Jiang C."/>
            <person name="Yin Y."/>
            <person name="Xia T."/>
            <person name="Zhang Z."/>
            <person name="Bennetzen J.L."/>
            <person name="Zhao S."/>
            <person name="Wan X."/>
        </authorList>
    </citation>
    <scope>NUCLEOTIDE SEQUENCE [LARGE SCALE GENOMIC DNA]</scope>
    <source>
        <strain evidence="13">cv. Shuchazao</strain>
        <tissue evidence="11">Leaf</tissue>
    </source>
</reference>
<feature type="active site" evidence="7">
    <location>
        <position position="114"/>
    </location>
</feature>
<protein>
    <recommendedName>
        <fullName evidence="10">Peptidase A1 domain-containing protein</fullName>
    </recommendedName>
</protein>
<dbReference type="SUPFAM" id="SSF50630">
    <property type="entry name" value="Acid proteases"/>
    <property type="match status" value="1"/>
</dbReference>
<dbReference type="EMBL" id="SDRB02011156">
    <property type="protein sequence ID" value="THG02559.1"/>
    <property type="molecule type" value="Genomic_DNA"/>
</dbReference>
<evidence type="ECO:0000256" key="8">
    <source>
        <dbReference type="RuleBase" id="RU000454"/>
    </source>
</evidence>
<dbReference type="InterPro" id="IPR032799">
    <property type="entry name" value="TAXi_C"/>
</dbReference>
<comment type="caution">
    <text evidence="11">The sequence shown here is derived from an EMBL/GenBank/DDBJ whole genome shotgun (WGS) entry which is preliminary data.</text>
</comment>
<dbReference type="PANTHER" id="PTHR47967:SF130">
    <property type="entry name" value="ASPARTIC PROTEINASE NEPENTHESIN-1-LIKE"/>
    <property type="match status" value="1"/>
</dbReference>
<reference evidence="11" key="2">
    <citation type="submission" date="2019-04" db="EMBL/GenBank/DDBJ databases">
        <authorList>
            <person name="Wei C."/>
            <person name="Yang H."/>
            <person name="Wang S."/>
            <person name="Gao L."/>
            <person name="Liu C."/>
            <person name="Zhao J."/>
            <person name="Xia E."/>
            <person name="Wan X."/>
        </authorList>
    </citation>
    <scope>NUCLEOTIDE SEQUENCE</scope>
    <source>
        <tissue evidence="11">Leaf</tissue>
    </source>
</reference>
<dbReference type="Pfam" id="PF14541">
    <property type="entry name" value="TAXi_C"/>
    <property type="match status" value="1"/>
</dbReference>
<comment type="similarity">
    <text evidence="1 8">Belongs to the peptidase A1 family.</text>
</comment>
<dbReference type="FunFam" id="2.40.70.10:FF:000016">
    <property type="entry name" value="Probable aspartic protease At2g35615"/>
    <property type="match status" value="1"/>
</dbReference>
<evidence type="ECO:0000313" key="13">
    <source>
        <dbReference type="Proteomes" id="UP000306102"/>
    </source>
</evidence>
<evidence type="ECO:0000256" key="9">
    <source>
        <dbReference type="SAM" id="SignalP"/>
    </source>
</evidence>